<dbReference type="GO" id="GO:0003723">
    <property type="term" value="F:RNA binding"/>
    <property type="evidence" value="ECO:0007669"/>
    <property type="project" value="UniProtKB-UniRule"/>
</dbReference>
<dbReference type="InterPro" id="IPR035920">
    <property type="entry name" value="YhbY-like_sf"/>
</dbReference>
<dbReference type="Pfam" id="PF01985">
    <property type="entry name" value="CRS1_YhbY"/>
    <property type="match status" value="1"/>
</dbReference>
<accession>A0AAU6PH53</accession>
<dbReference type="InterPro" id="IPR017924">
    <property type="entry name" value="RNA-binding_YhbY"/>
</dbReference>
<dbReference type="PANTHER" id="PTHR40065:SF3">
    <property type="entry name" value="RNA-BINDING PROTEIN YHBY"/>
    <property type="match status" value="1"/>
</dbReference>
<dbReference type="Gene3D" id="3.30.110.60">
    <property type="entry name" value="YhbY-like"/>
    <property type="match status" value="1"/>
</dbReference>
<dbReference type="InterPro" id="IPR001890">
    <property type="entry name" value="RNA-binding_CRM"/>
</dbReference>
<evidence type="ECO:0000256" key="2">
    <source>
        <dbReference type="PROSITE-ProRule" id="PRU00626"/>
    </source>
</evidence>
<dbReference type="SMART" id="SM01103">
    <property type="entry name" value="CRS1_YhbY"/>
    <property type="match status" value="1"/>
</dbReference>
<dbReference type="PROSITE" id="PS51295">
    <property type="entry name" value="CRM"/>
    <property type="match status" value="1"/>
</dbReference>
<dbReference type="EMBL" id="CP138327">
    <property type="protein sequence ID" value="WXU00098.1"/>
    <property type="molecule type" value="Genomic_DNA"/>
</dbReference>
<keyword evidence="1 2" id="KW-0694">RNA-binding</keyword>
<dbReference type="InterPro" id="IPR051925">
    <property type="entry name" value="RNA-binding_domain"/>
</dbReference>
<dbReference type="PANTHER" id="PTHR40065">
    <property type="entry name" value="RNA-BINDING PROTEIN YHBY"/>
    <property type="match status" value="1"/>
</dbReference>
<protein>
    <submittedName>
        <fullName evidence="4">RNA-binding protein</fullName>
    </submittedName>
</protein>
<evidence type="ECO:0000259" key="3">
    <source>
        <dbReference type="PROSITE" id="PS51295"/>
    </source>
</evidence>
<dbReference type="NCBIfam" id="TIGR00253">
    <property type="entry name" value="RNA_bind_YhbY"/>
    <property type="match status" value="1"/>
</dbReference>
<dbReference type="SUPFAM" id="SSF75471">
    <property type="entry name" value="YhbY-like"/>
    <property type="match status" value="1"/>
</dbReference>
<name>A0AAU6PH53_9GAMM</name>
<reference evidence="4" key="1">
    <citation type="submission" date="2023-10" db="EMBL/GenBank/DDBJ databases">
        <title>The first scallop-associated chemosynthetic bacterial symbiont.</title>
        <authorList>
            <person name="Lin Y.-T."/>
            <person name="Sun J."/>
            <person name="Ip J.C.-H."/>
            <person name="He X."/>
            <person name="Gao Z.-M."/>
            <person name="Perez M."/>
            <person name="Xu T."/>
            <person name="Qian P.-Y."/>
            <person name="Qiu J.-W."/>
        </authorList>
    </citation>
    <scope>NUCLEOTIDE SEQUENCE</scope>
    <source>
        <strain evidence="4">Gill1</strain>
    </source>
</reference>
<evidence type="ECO:0000313" key="4">
    <source>
        <dbReference type="EMBL" id="WXU00098.1"/>
    </source>
</evidence>
<organism evidence="4">
    <name type="scientific">Catillopecten margaritatus gill symbiont</name>
    <dbReference type="NCBI Taxonomy" id="3083288"/>
    <lineage>
        <taxon>Bacteria</taxon>
        <taxon>Pseudomonadati</taxon>
        <taxon>Pseudomonadota</taxon>
        <taxon>Gammaproteobacteria</taxon>
        <taxon>sulfur-oxidizing symbionts</taxon>
    </lineage>
</organism>
<sequence>MKKLTNNQKKFLRSRGHSLKPVVMIGQHGLSESVLTELDISMTKHELLKIKIRADDREDRQRMIDEIISVTKAHLIQVIGAVMVIYRAFDEEPEIILPRK</sequence>
<feature type="domain" description="CRM" evidence="3">
    <location>
        <begin position="2"/>
        <end position="98"/>
    </location>
</feature>
<gene>
    <name evidence="4" type="ORF">Ctma_0809</name>
</gene>
<dbReference type="AlphaFoldDB" id="A0AAU6PH53"/>
<evidence type="ECO:0000256" key="1">
    <source>
        <dbReference type="ARBA" id="ARBA00022884"/>
    </source>
</evidence>
<proteinExistence type="predicted"/>